<dbReference type="PROSITE" id="PS00055">
    <property type="entry name" value="RIBOSOMAL_S12"/>
    <property type="match status" value="1"/>
</dbReference>
<dbReference type="CDD" id="cd03368">
    <property type="entry name" value="Ribosomal_S12"/>
    <property type="match status" value="1"/>
</dbReference>
<keyword evidence="3" id="KW-0687">Ribonucleoprotein</keyword>
<dbReference type="Gene3D" id="2.40.50.140">
    <property type="entry name" value="Nucleic acid-binding proteins"/>
    <property type="match status" value="1"/>
</dbReference>
<dbReference type="Pfam" id="PF00164">
    <property type="entry name" value="Ribosom_S12_S23"/>
    <property type="match status" value="1"/>
</dbReference>
<gene>
    <name evidence="4" type="ORF">AWRI3580_g669</name>
</gene>
<proteinExistence type="inferred from homology"/>
<dbReference type="OrthoDB" id="361013at2759"/>
<dbReference type="GO" id="GO:0006412">
    <property type="term" value="P:translation"/>
    <property type="evidence" value="ECO:0007669"/>
    <property type="project" value="InterPro"/>
</dbReference>
<dbReference type="SUPFAM" id="SSF50249">
    <property type="entry name" value="Nucleic acid-binding proteins"/>
    <property type="match status" value="1"/>
</dbReference>
<dbReference type="GO" id="GO:0015935">
    <property type="term" value="C:small ribosomal subunit"/>
    <property type="evidence" value="ECO:0007669"/>
    <property type="project" value="InterPro"/>
</dbReference>
<dbReference type="PANTHER" id="PTHR11652">
    <property type="entry name" value="30S RIBOSOMAL PROTEIN S12 FAMILY MEMBER"/>
    <property type="match status" value="1"/>
</dbReference>
<reference evidence="5" key="1">
    <citation type="journal article" date="2016" name="Genome Announc.">
        <title>Genome sequences of three species of Hanseniaspora isolated from spontaneous wine fermentations.</title>
        <authorList>
            <person name="Sternes P.R."/>
            <person name="Lee D."/>
            <person name="Kutyna D.R."/>
            <person name="Borneman A.R."/>
        </authorList>
    </citation>
    <scope>NUCLEOTIDE SEQUENCE [LARGE SCALE GENOMIC DNA]</scope>
    <source>
        <strain evidence="5">AWRI3580</strain>
    </source>
</reference>
<dbReference type="NCBIfam" id="TIGR00981">
    <property type="entry name" value="rpsL_bact"/>
    <property type="match status" value="1"/>
</dbReference>
<accession>A0A1E5RYM0</accession>
<keyword evidence="5" id="KW-1185">Reference proteome</keyword>
<protein>
    <submittedName>
        <fullName evidence="4">37S ribosomal protein S12, mitochondrial</fullName>
    </submittedName>
</protein>
<evidence type="ECO:0000256" key="2">
    <source>
        <dbReference type="ARBA" id="ARBA00022980"/>
    </source>
</evidence>
<keyword evidence="2 4" id="KW-0689">Ribosomal protein</keyword>
<evidence type="ECO:0000256" key="1">
    <source>
        <dbReference type="ARBA" id="ARBA00005657"/>
    </source>
</evidence>
<comment type="similarity">
    <text evidence="1">Belongs to the universal ribosomal protein uS12 family.</text>
</comment>
<dbReference type="InterPro" id="IPR006032">
    <property type="entry name" value="Ribosomal_uS12"/>
</dbReference>
<dbReference type="STRING" id="29833.A0A1E5RYM0"/>
<dbReference type="GO" id="GO:0003735">
    <property type="term" value="F:structural constituent of ribosome"/>
    <property type="evidence" value="ECO:0007669"/>
    <property type="project" value="InterPro"/>
</dbReference>
<dbReference type="InterPro" id="IPR012340">
    <property type="entry name" value="NA-bd_OB-fold"/>
</dbReference>
<dbReference type="EMBL" id="LPNN01000002">
    <property type="protein sequence ID" value="OEJ91823.1"/>
    <property type="molecule type" value="Genomic_DNA"/>
</dbReference>
<dbReference type="VEuPathDB" id="FungiDB:AWRI3580_g669"/>
<evidence type="ECO:0000313" key="5">
    <source>
        <dbReference type="Proteomes" id="UP000095358"/>
    </source>
</evidence>
<comment type="caution">
    <text evidence="4">The sequence shown here is derived from an EMBL/GenBank/DDBJ whole genome shotgun (WGS) entry which is preliminary data.</text>
</comment>
<organism evidence="4 5">
    <name type="scientific">Hanseniaspora uvarum</name>
    <name type="common">Yeast</name>
    <name type="synonym">Kloeckera apiculata</name>
    <dbReference type="NCBI Taxonomy" id="29833"/>
    <lineage>
        <taxon>Eukaryota</taxon>
        <taxon>Fungi</taxon>
        <taxon>Dikarya</taxon>
        <taxon>Ascomycota</taxon>
        <taxon>Saccharomycotina</taxon>
        <taxon>Saccharomycetes</taxon>
        <taxon>Saccharomycodales</taxon>
        <taxon>Saccharomycodaceae</taxon>
        <taxon>Hanseniaspora</taxon>
    </lineage>
</organism>
<name>A0A1E5RYM0_HANUV</name>
<dbReference type="InterPro" id="IPR005679">
    <property type="entry name" value="Ribosomal_uS12_bac"/>
</dbReference>
<dbReference type="PRINTS" id="PR01034">
    <property type="entry name" value="RIBOSOMALS12"/>
</dbReference>
<evidence type="ECO:0000313" key="4">
    <source>
        <dbReference type="EMBL" id="OEJ91823.1"/>
    </source>
</evidence>
<dbReference type="Proteomes" id="UP000095358">
    <property type="component" value="Unassembled WGS sequence"/>
</dbReference>
<dbReference type="FunFam" id="2.40.50.140:FF:000099">
    <property type="entry name" value="Ribosomal protein S12, mitochondrial"/>
    <property type="match status" value="1"/>
</dbReference>
<dbReference type="AlphaFoldDB" id="A0A1E5RYM0"/>
<evidence type="ECO:0000256" key="3">
    <source>
        <dbReference type="ARBA" id="ARBA00023274"/>
    </source>
</evidence>
<sequence>MQTEFLTYTWLRIDTNKRKRTDINKPLSTYKKKMLLNNMFRGLKLTSAYTQPLVKYNNTSMKGFSMLLQMKQTPINPFIASLNTSKRTLTINQMVRNNRFTRPKKEKKYRCKELEGAPIRRGTVLKVMIMKPKKPNSAQRKVAKVKLSNGKVVLAYIGGEGHNLQEHHTVFIRGAIVRDLVGMKYKIIRGKGDAQPVVGRVKARSKYGVKKPKKA</sequence>